<name>A0A7I8K3W9_SPIIN</name>
<feature type="transmembrane region" description="Helical" evidence="9">
    <location>
        <begin position="305"/>
        <end position="327"/>
    </location>
</feature>
<evidence type="ECO:0000256" key="7">
    <source>
        <dbReference type="ARBA" id="ARBA00025100"/>
    </source>
</evidence>
<comment type="function">
    <text evidence="7">Involved in cellular auxin homeostasis by regulating auxin metabolism. Regulates intracellular auxin accumulation at the endoplasmic reticulum and thus auxin availability for nuclear auxin signaling.</text>
</comment>
<feature type="transmembrane region" description="Helical" evidence="9">
    <location>
        <begin position="106"/>
        <end position="127"/>
    </location>
</feature>
<dbReference type="OrthoDB" id="191139at2759"/>
<evidence type="ECO:0000256" key="3">
    <source>
        <dbReference type="ARBA" id="ARBA00022692"/>
    </source>
</evidence>
<dbReference type="EMBL" id="LR746265">
    <property type="protein sequence ID" value="CAA7391217.1"/>
    <property type="molecule type" value="Genomic_DNA"/>
</dbReference>
<dbReference type="Pfam" id="PF03547">
    <property type="entry name" value="Mem_trans"/>
    <property type="match status" value="1"/>
</dbReference>
<dbReference type="GO" id="GO:0005789">
    <property type="term" value="C:endoplasmic reticulum membrane"/>
    <property type="evidence" value="ECO:0007669"/>
    <property type="project" value="UniProtKB-SubCell"/>
</dbReference>
<dbReference type="InterPro" id="IPR045033">
    <property type="entry name" value="PILS1/3/4/5/7"/>
</dbReference>
<dbReference type="Proteomes" id="UP000663760">
    <property type="component" value="Chromosome 2"/>
</dbReference>
<evidence type="ECO:0000313" key="11">
    <source>
        <dbReference type="Proteomes" id="UP000663760"/>
    </source>
</evidence>
<keyword evidence="5 9" id="KW-0472">Membrane</keyword>
<evidence type="ECO:0000313" key="10">
    <source>
        <dbReference type="EMBL" id="CAA7391217.1"/>
    </source>
</evidence>
<evidence type="ECO:0000256" key="2">
    <source>
        <dbReference type="ARBA" id="ARBA00022448"/>
    </source>
</evidence>
<dbReference type="GO" id="GO:0080162">
    <property type="term" value="P:endoplasmic reticulum to cytosol auxin transport"/>
    <property type="evidence" value="ECO:0007669"/>
    <property type="project" value="InterPro"/>
</dbReference>
<organism evidence="10 11">
    <name type="scientific">Spirodela intermedia</name>
    <name type="common">Intermediate duckweed</name>
    <dbReference type="NCBI Taxonomy" id="51605"/>
    <lineage>
        <taxon>Eukaryota</taxon>
        <taxon>Viridiplantae</taxon>
        <taxon>Streptophyta</taxon>
        <taxon>Embryophyta</taxon>
        <taxon>Tracheophyta</taxon>
        <taxon>Spermatophyta</taxon>
        <taxon>Magnoliopsida</taxon>
        <taxon>Liliopsida</taxon>
        <taxon>Araceae</taxon>
        <taxon>Lemnoideae</taxon>
        <taxon>Spirodela</taxon>
    </lineage>
</organism>
<evidence type="ECO:0000256" key="4">
    <source>
        <dbReference type="ARBA" id="ARBA00022989"/>
    </source>
</evidence>
<protein>
    <submittedName>
        <fullName evidence="10">Uncharacterized protein</fullName>
    </submittedName>
</protein>
<proteinExistence type="inferred from homology"/>
<dbReference type="PANTHER" id="PTHR31651:SF3">
    <property type="entry name" value="PROTEIN PIN-LIKES 7"/>
    <property type="match status" value="1"/>
</dbReference>
<evidence type="ECO:0000256" key="1">
    <source>
        <dbReference type="ARBA" id="ARBA00004477"/>
    </source>
</evidence>
<keyword evidence="3 9" id="KW-0812">Transmembrane</keyword>
<accession>A0A7I8K3W9</accession>
<keyword evidence="4 9" id="KW-1133">Transmembrane helix</keyword>
<evidence type="ECO:0000256" key="5">
    <source>
        <dbReference type="ARBA" id="ARBA00023136"/>
    </source>
</evidence>
<keyword evidence="11" id="KW-1185">Reference proteome</keyword>
<feature type="transmembrane region" description="Helical" evidence="9">
    <location>
        <begin position="6"/>
        <end position="34"/>
    </location>
</feature>
<feature type="transmembrane region" description="Helical" evidence="9">
    <location>
        <begin position="70"/>
        <end position="94"/>
    </location>
</feature>
<reference evidence="10" key="1">
    <citation type="submission" date="2020-02" db="EMBL/GenBank/DDBJ databases">
        <authorList>
            <person name="Scholz U."/>
            <person name="Mascher M."/>
            <person name="Fiebig A."/>
        </authorList>
    </citation>
    <scope>NUCLEOTIDE SEQUENCE</scope>
</reference>
<evidence type="ECO:0000256" key="6">
    <source>
        <dbReference type="ARBA" id="ARBA00023294"/>
    </source>
</evidence>
<dbReference type="GO" id="GO:0009734">
    <property type="term" value="P:auxin-activated signaling pathway"/>
    <property type="evidence" value="ECO:0007669"/>
    <property type="project" value="UniProtKB-KW"/>
</dbReference>
<evidence type="ECO:0000256" key="8">
    <source>
        <dbReference type="ARBA" id="ARBA00025752"/>
    </source>
</evidence>
<comment type="subcellular location">
    <subcellularLocation>
        <location evidence="1">Endoplasmic reticulum membrane</location>
        <topology evidence="1">Multi-pass membrane protein</topology>
    </subcellularLocation>
</comment>
<dbReference type="InterPro" id="IPR004776">
    <property type="entry name" value="Mem_transp_PIN-like"/>
</dbReference>
<gene>
    <name evidence="10" type="ORF">SI8410_02002566</name>
</gene>
<keyword evidence="2" id="KW-0813">Transport</keyword>
<dbReference type="PANTHER" id="PTHR31651">
    <property type="match status" value="1"/>
</dbReference>
<dbReference type="AlphaFoldDB" id="A0A7I8K3W9"/>
<feature type="transmembrane region" description="Helical" evidence="9">
    <location>
        <begin position="275"/>
        <end position="293"/>
    </location>
</feature>
<feature type="transmembrane region" description="Helical" evidence="9">
    <location>
        <begin position="235"/>
        <end position="255"/>
    </location>
</feature>
<evidence type="ECO:0000256" key="9">
    <source>
        <dbReference type="SAM" id="Phobius"/>
    </source>
</evidence>
<keyword evidence="6" id="KW-0927">Auxin signaling pathway</keyword>
<feature type="transmembrane region" description="Helical" evidence="9">
    <location>
        <begin position="46"/>
        <end position="64"/>
    </location>
</feature>
<comment type="similarity">
    <text evidence="8">Belongs to the auxin efflux carrier (TC 2.A.69.2) family.</text>
</comment>
<feature type="transmembrane region" description="Helical" evidence="9">
    <location>
        <begin position="372"/>
        <end position="395"/>
    </location>
</feature>
<sequence length="397" mass="43154">MGFWELLVVASMPVMQVILVGLVGAFLAGDFFGVLTADARKHMNRVVYMVFTPSLMFASLAKTITLEDIISWWFMPVNIGLTFVIGGTLGWVVVKLLRPEPHLGGLIIAMCSAGNLGNLMLIVVPAICNESRSPFGETAICRSRGLSYSSFSMALGGFYIWTHTFSLMRNSGEIHRRMVAAGGGSEKDLEAPLLPPSTGPGGEAIPSDVKLLEGKEQRNFLNRLKESALQLVEELMSPPTAAAVLGFIFGTTPWLKSLIIGAAAPFRVVYDSIKLMGNGTIPCITLILGGNLTKGIRKSKLKRSVILAVLWVKIAVLPALGIAVTQAAAKLGFLPRDPLFRYVLLLQYTIPPAMNISTMAELFDVAREECSVIFLWTYLLAALSLTVWSSVYLWILS</sequence>
<feature type="transmembrane region" description="Helical" evidence="9">
    <location>
        <begin position="147"/>
        <end position="168"/>
    </location>
</feature>